<protein>
    <submittedName>
        <fullName evidence="2">Uncharacterized protein</fullName>
    </submittedName>
</protein>
<keyword evidence="1" id="KW-1133">Transmembrane helix</keyword>
<feature type="transmembrane region" description="Helical" evidence="1">
    <location>
        <begin position="6"/>
        <end position="28"/>
    </location>
</feature>
<dbReference type="EMBL" id="GBXM01026156">
    <property type="protein sequence ID" value="JAH82421.1"/>
    <property type="molecule type" value="Transcribed_RNA"/>
</dbReference>
<reference evidence="2" key="1">
    <citation type="submission" date="2014-11" db="EMBL/GenBank/DDBJ databases">
        <authorList>
            <person name="Amaro Gonzalez C."/>
        </authorList>
    </citation>
    <scope>NUCLEOTIDE SEQUENCE</scope>
</reference>
<name>A0A0E9VWI5_ANGAN</name>
<accession>A0A0E9VWI5</accession>
<evidence type="ECO:0000313" key="2">
    <source>
        <dbReference type="EMBL" id="JAH82421.1"/>
    </source>
</evidence>
<evidence type="ECO:0000256" key="1">
    <source>
        <dbReference type="SAM" id="Phobius"/>
    </source>
</evidence>
<dbReference type="AlphaFoldDB" id="A0A0E9VWI5"/>
<reference evidence="2" key="2">
    <citation type="journal article" date="2015" name="Fish Shellfish Immunol.">
        <title>Early steps in the European eel (Anguilla anguilla)-Vibrio vulnificus interaction in the gills: Role of the RtxA13 toxin.</title>
        <authorList>
            <person name="Callol A."/>
            <person name="Pajuelo D."/>
            <person name="Ebbesson L."/>
            <person name="Teles M."/>
            <person name="MacKenzie S."/>
            <person name="Amaro C."/>
        </authorList>
    </citation>
    <scope>NUCLEOTIDE SEQUENCE</scope>
</reference>
<keyword evidence="1" id="KW-0472">Membrane</keyword>
<sequence>MGVGPSLKIAITHALHFTILPTILCVIYRHGT</sequence>
<proteinExistence type="predicted"/>
<keyword evidence="1" id="KW-0812">Transmembrane</keyword>
<organism evidence="2">
    <name type="scientific">Anguilla anguilla</name>
    <name type="common">European freshwater eel</name>
    <name type="synonym">Muraena anguilla</name>
    <dbReference type="NCBI Taxonomy" id="7936"/>
    <lineage>
        <taxon>Eukaryota</taxon>
        <taxon>Metazoa</taxon>
        <taxon>Chordata</taxon>
        <taxon>Craniata</taxon>
        <taxon>Vertebrata</taxon>
        <taxon>Euteleostomi</taxon>
        <taxon>Actinopterygii</taxon>
        <taxon>Neopterygii</taxon>
        <taxon>Teleostei</taxon>
        <taxon>Anguilliformes</taxon>
        <taxon>Anguillidae</taxon>
        <taxon>Anguilla</taxon>
    </lineage>
</organism>